<dbReference type="PANTHER" id="PTHR33164:SF102">
    <property type="entry name" value="TRANSCRIPTIONAL REGULATORY PROTEIN"/>
    <property type="match status" value="1"/>
</dbReference>
<protein>
    <submittedName>
        <fullName evidence="3">MarR family transcriptional regulator</fullName>
    </submittedName>
</protein>
<dbReference type="AlphaFoldDB" id="A0AAE6M3E1"/>
<dbReference type="GO" id="GO:0003700">
    <property type="term" value="F:DNA-binding transcription factor activity"/>
    <property type="evidence" value="ECO:0007669"/>
    <property type="project" value="InterPro"/>
</dbReference>
<evidence type="ECO:0000313" key="3">
    <source>
        <dbReference type="EMBL" id="QEA33558.1"/>
    </source>
</evidence>
<dbReference type="SUPFAM" id="SSF46785">
    <property type="entry name" value="Winged helix' DNA-binding domain"/>
    <property type="match status" value="1"/>
</dbReference>
<sequence length="146" mass="16250">MSQSDNIIQELNTFVQTYAANSEFIRTTAAQQINATQAHLLMLLQSNNATNSILAEKMNLTKPAITKAIKNLTAHGYVTATQDANDKRSVNYALTPEGIQLALQHQQSHQDLHQTIDHTIAGFEPQQQQTIIEFLVKINQLGENHS</sequence>
<dbReference type="Pfam" id="PF01047">
    <property type="entry name" value="MarR"/>
    <property type="match status" value="1"/>
</dbReference>
<dbReference type="InterPro" id="IPR039422">
    <property type="entry name" value="MarR/SlyA-like"/>
</dbReference>
<name>A0AAE6M3E1_LEUCA</name>
<dbReference type="PROSITE" id="PS50995">
    <property type="entry name" value="HTH_MARR_2"/>
    <property type="match status" value="1"/>
</dbReference>
<feature type="domain" description="HTH marR-type" evidence="2">
    <location>
        <begin position="4"/>
        <end position="140"/>
    </location>
</feature>
<evidence type="ECO:0000259" key="2">
    <source>
        <dbReference type="PROSITE" id="PS50995"/>
    </source>
</evidence>
<dbReference type="GO" id="GO:0006950">
    <property type="term" value="P:response to stress"/>
    <property type="evidence" value="ECO:0007669"/>
    <property type="project" value="TreeGrafter"/>
</dbReference>
<accession>A0AAE6M3E1</accession>
<dbReference type="Proteomes" id="UP000321332">
    <property type="component" value="Chromosome"/>
</dbReference>
<organism evidence="3 4">
    <name type="scientific">Leuconostoc carnosum</name>
    <dbReference type="NCBI Taxonomy" id="1252"/>
    <lineage>
        <taxon>Bacteria</taxon>
        <taxon>Bacillati</taxon>
        <taxon>Bacillota</taxon>
        <taxon>Bacilli</taxon>
        <taxon>Lactobacillales</taxon>
        <taxon>Lactobacillaceae</taxon>
        <taxon>Leuconostoc</taxon>
    </lineage>
</organism>
<dbReference type="Gene3D" id="1.10.10.10">
    <property type="entry name" value="Winged helix-like DNA-binding domain superfamily/Winged helix DNA-binding domain"/>
    <property type="match status" value="1"/>
</dbReference>
<dbReference type="InterPro" id="IPR011991">
    <property type="entry name" value="ArsR-like_HTH"/>
</dbReference>
<proteinExistence type="predicted"/>
<gene>
    <name evidence="3" type="ORF">FGL89_05195</name>
</gene>
<dbReference type="PANTHER" id="PTHR33164">
    <property type="entry name" value="TRANSCRIPTIONAL REGULATOR, MARR FAMILY"/>
    <property type="match status" value="1"/>
</dbReference>
<reference evidence="3 4" key="1">
    <citation type="submission" date="2019-06" db="EMBL/GenBank/DDBJ databases">
        <title>Genome analyses of bacteria isolated from kimchi.</title>
        <authorList>
            <person name="Lee S."/>
            <person name="Ahn S."/>
            <person name="Roh S."/>
        </authorList>
    </citation>
    <scope>NUCLEOTIDE SEQUENCE [LARGE SCALE GENOMIC DNA]</scope>
    <source>
        <strain evidence="3 4">CBA3620</strain>
    </source>
</reference>
<dbReference type="CDD" id="cd00090">
    <property type="entry name" value="HTH_ARSR"/>
    <property type="match status" value="1"/>
</dbReference>
<dbReference type="RefSeq" id="WP_014975008.1">
    <property type="nucleotide sequence ID" value="NZ_BPKR01000011.1"/>
</dbReference>
<dbReference type="SMART" id="SM00347">
    <property type="entry name" value="HTH_MARR"/>
    <property type="match status" value="1"/>
</dbReference>
<dbReference type="InterPro" id="IPR000835">
    <property type="entry name" value="HTH_MarR-typ"/>
</dbReference>
<dbReference type="InterPro" id="IPR036390">
    <property type="entry name" value="WH_DNA-bd_sf"/>
</dbReference>
<dbReference type="EMBL" id="CP042374">
    <property type="protein sequence ID" value="QEA33558.1"/>
    <property type="molecule type" value="Genomic_DNA"/>
</dbReference>
<dbReference type="OMA" id="INATQAH"/>
<dbReference type="GeneID" id="61187134"/>
<dbReference type="GO" id="GO:0003677">
    <property type="term" value="F:DNA binding"/>
    <property type="evidence" value="ECO:0007669"/>
    <property type="project" value="UniProtKB-KW"/>
</dbReference>
<evidence type="ECO:0000256" key="1">
    <source>
        <dbReference type="ARBA" id="ARBA00023125"/>
    </source>
</evidence>
<evidence type="ECO:0000313" key="4">
    <source>
        <dbReference type="Proteomes" id="UP000321332"/>
    </source>
</evidence>
<dbReference type="InterPro" id="IPR036388">
    <property type="entry name" value="WH-like_DNA-bd_sf"/>
</dbReference>
<keyword evidence="1" id="KW-0238">DNA-binding</keyword>